<dbReference type="InterPro" id="IPR029068">
    <property type="entry name" value="Glyas_Bleomycin-R_OHBP_Dase"/>
</dbReference>
<dbReference type="GeneID" id="41598720"/>
<dbReference type="InterPro" id="IPR004360">
    <property type="entry name" value="Glyas_Fos-R_dOase_dom"/>
</dbReference>
<dbReference type="OrthoDB" id="144489at2157"/>
<dbReference type="STRING" id="1459636.NTE_03052"/>
<dbReference type="eggNOG" id="arCOG02708">
    <property type="taxonomic scope" value="Archaea"/>
</dbReference>
<dbReference type="Proteomes" id="UP000028194">
    <property type="component" value="Chromosome"/>
</dbReference>
<dbReference type="PANTHER" id="PTHR34109:SF1">
    <property type="entry name" value="VOC DOMAIN-CONTAINING PROTEIN"/>
    <property type="match status" value="1"/>
</dbReference>
<keyword evidence="3" id="KW-1185">Reference proteome</keyword>
<dbReference type="EMBL" id="CP007174">
    <property type="protein sequence ID" value="AIF85087.1"/>
    <property type="molecule type" value="Genomic_DNA"/>
</dbReference>
<protein>
    <recommendedName>
        <fullName evidence="1">VOC domain-containing protein</fullName>
    </recommendedName>
</protein>
<dbReference type="CDD" id="cd07246">
    <property type="entry name" value="VOC_like"/>
    <property type="match status" value="1"/>
</dbReference>
<evidence type="ECO:0000313" key="2">
    <source>
        <dbReference type="EMBL" id="AIF85087.1"/>
    </source>
</evidence>
<feature type="domain" description="VOC" evidence="1">
    <location>
        <begin position="10"/>
        <end position="136"/>
    </location>
</feature>
<name>A0A075MWR4_9ARCH</name>
<evidence type="ECO:0000259" key="1">
    <source>
        <dbReference type="PROSITE" id="PS51819"/>
    </source>
</evidence>
<dbReference type="PROSITE" id="PS51819">
    <property type="entry name" value="VOC"/>
    <property type="match status" value="1"/>
</dbReference>
<evidence type="ECO:0000313" key="3">
    <source>
        <dbReference type="Proteomes" id="UP000028194"/>
    </source>
</evidence>
<gene>
    <name evidence="2" type="ORF">NTE_03052</name>
</gene>
<proteinExistence type="predicted"/>
<dbReference type="RefSeq" id="WP_148701551.1">
    <property type="nucleotide sequence ID" value="NZ_CP007174.1"/>
</dbReference>
<dbReference type="Gene3D" id="3.30.720.110">
    <property type="match status" value="1"/>
</dbReference>
<organism evidence="2 3">
    <name type="scientific">Candidatus Nitrososphaera evergladensis SR1</name>
    <dbReference type="NCBI Taxonomy" id="1459636"/>
    <lineage>
        <taxon>Archaea</taxon>
        <taxon>Nitrososphaerota</taxon>
        <taxon>Nitrososphaeria</taxon>
        <taxon>Nitrososphaerales</taxon>
        <taxon>Nitrososphaeraceae</taxon>
        <taxon>Nitrososphaera</taxon>
    </lineage>
</organism>
<dbReference type="Gene3D" id="3.30.720.120">
    <property type="match status" value="1"/>
</dbReference>
<accession>A0A075MWR4</accession>
<reference evidence="2 3" key="1">
    <citation type="journal article" date="2014" name="PLoS ONE">
        <title>Genome Sequence of Candidatus Nitrososphaera evergladensis from Group I.1b Enriched from Everglades Soil Reveals Novel Genomic Features of the Ammonia-Oxidizing Archaea.</title>
        <authorList>
            <person name="Zhalnina K.V."/>
            <person name="Dias R."/>
            <person name="Leonard M.T."/>
            <person name="Dorr de Quadros P."/>
            <person name="Camargo F.A."/>
            <person name="Drew J.C."/>
            <person name="Farmerie W.G."/>
            <person name="Daroub S.H."/>
            <person name="Triplett E.W."/>
        </authorList>
    </citation>
    <scope>NUCLEOTIDE SEQUENCE [LARGE SCALE GENOMIC DNA]</scope>
    <source>
        <strain evidence="2 3">SR1</strain>
    </source>
</reference>
<dbReference type="InterPro" id="IPR037523">
    <property type="entry name" value="VOC_core"/>
</dbReference>
<sequence>MAKVSPIPKGYRTITPSIIVKNGTQAIEFYKKAFGAKEGGRFYMPDGKTIAHAELKIGDSRFTLVDEMPEMKAFSPQSVGGPSGSIWLYVKNVDKLFDQAVRAGATATMPVMDMFWGDRAGQLVDPSGHVWWVATRKKNLTKKQMEKAGAEFFASQQQKQQ</sequence>
<dbReference type="AlphaFoldDB" id="A0A075MWR4"/>
<dbReference type="HOGENOM" id="CLU_046006_11_2_2"/>
<dbReference type="SUPFAM" id="SSF54593">
    <property type="entry name" value="Glyoxalase/Bleomycin resistance protein/Dihydroxybiphenyl dioxygenase"/>
    <property type="match status" value="1"/>
</dbReference>
<dbReference type="PANTHER" id="PTHR34109">
    <property type="entry name" value="BNAUNNG04460D PROTEIN-RELATED"/>
    <property type="match status" value="1"/>
</dbReference>
<dbReference type="KEGG" id="nev:NTE_03052"/>
<dbReference type="Pfam" id="PF00903">
    <property type="entry name" value="Glyoxalase"/>
    <property type="match status" value="1"/>
</dbReference>